<name>A0A016UVD1_9BILA</name>
<dbReference type="AlphaFoldDB" id="A0A016UVD1"/>
<evidence type="ECO:0000313" key="2">
    <source>
        <dbReference type="Proteomes" id="UP000024635"/>
    </source>
</evidence>
<sequence length="83" mass="9697">MADAVLLFQMDRSIHSECIIGKPQASLRLSDENAVRLKKALMFKEEEENRYKLKMLNSIRAYAGLCFDNSQQKRDSRMFPEKL</sequence>
<dbReference type="Proteomes" id="UP000024635">
    <property type="component" value="Unassembled WGS sequence"/>
</dbReference>
<protein>
    <submittedName>
        <fullName evidence="1">Uncharacterized protein</fullName>
    </submittedName>
</protein>
<dbReference type="EMBL" id="JARK01001360">
    <property type="protein sequence ID" value="EYC19389.1"/>
    <property type="molecule type" value="Genomic_DNA"/>
</dbReference>
<gene>
    <name evidence="1" type="primary">Acey_s0024.g1059</name>
    <name evidence="1" type="ORF">Y032_0024g1059</name>
</gene>
<accession>A0A016UVD1</accession>
<comment type="caution">
    <text evidence="1">The sequence shown here is derived from an EMBL/GenBank/DDBJ whole genome shotgun (WGS) entry which is preliminary data.</text>
</comment>
<evidence type="ECO:0000313" key="1">
    <source>
        <dbReference type="EMBL" id="EYC19389.1"/>
    </source>
</evidence>
<proteinExistence type="predicted"/>
<organism evidence="1 2">
    <name type="scientific">Ancylostoma ceylanicum</name>
    <dbReference type="NCBI Taxonomy" id="53326"/>
    <lineage>
        <taxon>Eukaryota</taxon>
        <taxon>Metazoa</taxon>
        <taxon>Ecdysozoa</taxon>
        <taxon>Nematoda</taxon>
        <taxon>Chromadorea</taxon>
        <taxon>Rhabditida</taxon>
        <taxon>Rhabditina</taxon>
        <taxon>Rhabditomorpha</taxon>
        <taxon>Strongyloidea</taxon>
        <taxon>Ancylostomatidae</taxon>
        <taxon>Ancylostomatinae</taxon>
        <taxon>Ancylostoma</taxon>
    </lineage>
</organism>
<keyword evidence="2" id="KW-1185">Reference proteome</keyword>
<reference evidence="2" key="1">
    <citation type="journal article" date="2015" name="Nat. Genet.">
        <title>The genome and transcriptome of the zoonotic hookworm Ancylostoma ceylanicum identify infection-specific gene families.</title>
        <authorList>
            <person name="Schwarz E.M."/>
            <person name="Hu Y."/>
            <person name="Antoshechkin I."/>
            <person name="Miller M.M."/>
            <person name="Sternberg P.W."/>
            <person name="Aroian R.V."/>
        </authorList>
    </citation>
    <scope>NUCLEOTIDE SEQUENCE</scope>
    <source>
        <strain evidence="2">HY135</strain>
    </source>
</reference>